<protein>
    <submittedName>
        <fullName evidence="5">Oxidoreductase</fullName>
    </submittedName>
</protein>
<dbReference type="PANTHER" id="PTHR22604">
    <property type="entry name" value="OXIDOREDUCTASES"/>
    <property type="match status" value="1"/>
</dbReference>
<evidence type="ECO:0000313" key="5">
    <source>
        <dbReference type="EMBL" id="KGP74103.1"/>
    </source>
</evidence>
<keyword evidence="2" id="KW-0560">Oxidoreductase</keyword>
<dbReference type="Gene3D" id="3.40.50.720">
    <property type="entry name" value="NAD(P)-binding Rossmann-like Domain"/>
    <property type="match status" value="1"/>
</dbReference>
<sequence>MRWGILGAANIAKKALIPALQRADAEIVAIASRSGDASQIAEDFGITKGYDTYEELLADSDVDAVYIPVPNHVHKEWVIASAQAGKHILCEKPAALTVQDVEEMLEECRRNDVYFLEAFMYQFHPQHERVKELIIAGEIGEVQYMRSTFSFMFDKTKDNIRLDKEKGGGALWDVGCYGLHSTLNILDSQPTEAQIMSHVDDRFGVDTTSLINLTLENGKLAQIDCSFNAPLRNEYEVLGTKGKITVPHAYRPDNNDHQGVIIIENESGQQEEIIEGDQYKLQVEAFMRIIENGGSFADFHELTLQNVKMIEALYKQQNM</sequence>
<keyword evidence="6" id="KW-1185">Reference proteome</keyword>
<dbReference type="Gene3D" id="3.30.360.10">
    <property type="entry name" value="Dihydrodipicolinate Reductase, domain 2"/>
    <property type="match status" value="1"/>
</dbReference>
<evidence type="ECO:0000259" key="4">
    <source>
        <dbReference type="Pfam" id="PF22725"/>
    </source>
</evidence>
<dbReference type="GO" id="GO:0016491">
    <property type="term" value="F:oxidoreductase activity"/>
    <property type="evidence" value="ECO:0007669"/>
    <property type="project" value="UniProtKB-KW"/>
</dbReference>
<feature type="domain" description="GFO/IDH/MocA-like oxidoreductase" evidence="4">
    <location>
        <begin position="128"/>
        <end position="244"/>
    </location>
</feature>
<dbReference type="InterPro" id="IPR050984">
    <property type="entry name" value="Gfo/Idh/MocA_domain"/>
</dbReference>
<reference evidence="5 6" key="1">
    <citation type="journal article" date="2015" name="Stand. Genomic Sci.">
        <title>High quality draft genome sequence of the moderately halophilic bacterium Pontibacillus yanchengensis Y32(T) and comparison among Pontibacillus genomes.</title>
        <authorList>
            <person name="Huang J."/>
            <person name="Qiao Z.X."/>
            <person name="Tang J.W."/>
            <person name="Wang G."/>
        </authorList>
    </citation>
    <scope>NUCLEOTIDE SEQUENCE [LARGE SCALE GENOMIC DNA]</scope>
    <source>
        <strain evidence="5 6">Y32</strain>
    </source>
</reference>
<dbReference type="InterPro" id="IPR055170">
    <property type="entry name" value="GFO_IDH_MocA-like_dom"/>
</dbReference>
<evidence type="ECO:0000259" key="3">
    <source>
        <dbReference type="Pfam" id="PF01408"/>
    </source>
</evidence>
<gene>
    <name evidence="5" type="ORF">N782_17375</name>
</gene>
<dbReference type="EMBL" id="AVBF01000005">
    <property type="protein sequence ID" value="KGP74103.1"/>
    <property type="molecule type" value="Genomic_DNA"/>
</dbReference>
<evidence type="ECO:0000313" key="6">
    <source>
        <dbReference type="Proteomes" id="UP000030147"/>
    </source>
</evidence>
<organism evidence="5 6">
    <name type="scientific">Pontibacillus yanchengensis Y32</name>
    <dbReference type="NCBI Taxonomy" id="1385514"/>
    <lineage>
        <taxon>Bacteria</taxon>
        <taxon>Bacillati</taxon>
        <taxon>Bacillota</taxon>
        <taxon>Bacilli</taxon>
        <taxon>Bacillales</taxon>
        <taxon>Bacillaceae</taxon>
        <taxon>Pontibacillus</taxon>
    </lineage>
</organism>
<evidence type="ECO:0000256" key="1">
    <source>
        <dbReference type="ARBA" id="ARBA00010928"/>
    </source>
</evidence>
<evidence type="ECO:0000256" key="2">
    <source>
        <dbReference type="ARBA" id="ARBA00023002"/>
    </source>
</evidence>
<accession>A0A0A2TI26</accession>
<dbReference type="eggNOG" id="COG0673">
    <property type="taxonomic scope" value="Bacteria"/>
</dbReference>
<comment type="caution">
    <text evidence="5">The sequence shown here is derived from an EMBL/GenBank/DDBJ whole genome shotgun (WGS) entry which is preliminary data.</text>
</comment>
<dbReference type="AlphaFoldDB" id="A0A0A2TI26"/>
<dbReference type="Pfam" id="PF22725">
    <property type="entry name" value="GFO_IDH_MocA_C3"/>
    <property type="match status" value="1"/>
</dbReference>
<name>A0A0A2TI26_9BACI</name>
<dbReference type="SUPFAM" id="SSF55347">
    <property type="entry name" value="Glyceraldehyde-3-phosphate dehydrogenase-like, C-terminal domain"/>
    <property type="match status" value="1"/>
</dbReference>
<dbReference type="PANTHER" id="PTHR22604:SF105">
    <property type="entry name" value="TRANS-1,2-DIHYDROBENZENE-1,2-DIOL DEHYDROGENASE"/>
    <property type="match status" value="1"/>
</dbReference>
<dbReference type="STRING" id="1385514.N782_17375"/>
<dbReference type="GO" id="GO:0000166">
    <property type="term" value="F:nucleotide binding"/>
    <property type="evidence" value="ECO:0007669"/>
    <property type="project" value="InterPro"/>
</dbReference>
<proteinExistence type="inferred from homology"/>
<dbReference type="SUPFAM" id="SSF51735">
    <property type="entry name" value="NAD(P)-binding Rossmann-fold domains"/>
    <property type="match status" value="1"/>
</dbReference>
<comment type="similarity">
    <text evidence="1">Belongs to the Gfo/Idh/MocA family.</text>
</comment>
<dbReference type="InterPro" id="IPR000683">
    <property type="entry name" value="Gfo/Idh/MocA-like_OxRdtase_N"/>
</dbReference>
<dbReference type="InterPro" id="IPR036291">
    <property type="entry name" value="NAD(P)-bd_dom_sf"/>
</dbReference>
<dbReference type="OrthoDB" id="9815825at2"/>
<dbReference type="RefSeq" id="WP_036816090.1">
    <property type="nucleotide sequence ID" value="NZ_AVBF01000005.1"/>
</dbReference>
<dbReference type="Pfam" id="PF01408">
    <property type="entry name" value="GFO_IDH_MocA"/>
    <property type="match status" value="1"/>
</dbReference>
<dbReference type="Proteomes" id="UP000030147">
    <property type="component" value="Unassembled WGS sequence"/>
</dbReference>
<feature type="domain" description="Gfo/Idh/MocA-like oxidoreductase N-terminal" evidence="3">
    <location>
        <begin position="1"/>
        <end position="115"/>
    </location>
</feature>